<dbReference type="STRING" id="94128.A0A2A3EMG2"/>
<evidence type="ECO:0000313" key="3">
    <source>
        <dbReference type="Proteomes" id="UP000242457"/>
    </source>
</evidence>
<feature type="coiled-coil region" evidence="1">
    <location>
        <begin position="591"/>
        <end position="618"/>
    </location>
</feature>
<proteinExistence type="predicted"/>
<evidence type="ECO:0000256" key="1">
    <source>
        <dbReference type="SAM" id="Coils"/>
    </source>
</evidence>
<keyword evidence="3" id="KW-1185">Reference proteome</keyword>
<dbReference type="EMBL" id="KZ288215">
    <property type="protein sequence ID" value="PBC32684.1"/>
    <property type="molecule type" value="Genomic_DNA"/>
</dbReference>
<name>A0A2A3EMG2_APICC</name>
<feature type="coiled-coil region" evidence="1">
    <location>
        <begin position="522"/>
        <end position="556"/>
    </location>
</feature>
<keyword evidence="1" id="KW-0175">Coiled coil</keyword>
<feature type="coiled-coil region" evidence="1">
    <location>
        <begin position="254"/>
        <end position="394"/>
    </location>
</feature>
<sequence length="648" mass="76725">MEEEYNVYPYTTCKKCAIPNYFGKCCYCAQKILYLKEKLNMYNCTDECTYDTRKKRIVCTPEKCKTRRKLHFYKNTSSIEDFKDEVKDDKIKNNTNDKIKDTFTKELKELEKPKLIELEKPKLIEPEKPKLIEPEKPKLIEPEKPKLIELEKPELIELEKKDKPNKITPHKELENKNKSDQITPQFYKVQDEIIDTFEEKSEQTVPTKDNTSITLNTDIQTEIIEQEEIDENSVNELGEINNIVDVCAKDKKIFERIQKDLLSEKKQTEELEKKLKSLTCNINCLKEDSEQRAACLKDALQTAEEQRKIAMDLVKQSKIQRDSDKEDKTELLNEITKLQQQIVEITHKNNDLLQERDILMNKLKSFSEDESKKCEEVEKEVNKMKYVVKEKENALNKERSEFINMILELTNIINIQKRRICKVTGICNEQQNNIHEKDKKLSQKDIELAEIKTVLHSNNSTFKEMDDKIKHLQHCLCEERQTCDCLKQELETSKENHLSELRIKEKMIDDQNKTISKQKKLLHDSEEIVQQVASEFNELKDELHKEKQKNESLQITLDQNDSKLSILSQCEQCKKLTAEIDYLKKEKQKAIAIAKCAYQKLHQNIKEYQKKLICERKQHRYMQLIIERKQHEIGCLRNQMCHNNMKII</sequence>
<dbReference type="AlphaFoldDB" id="A0A2A3EMG2"/>
<accession>A0A2A3EMG2</accession>
<dbReference type="Proteomes" id="UP000242457">
    <property type="component" value="Unassembled WGS sequence"/>
</dbReference>
<reference evidence="2 3" key="1">
    <citation type="submission" date="2014-07" db="EMBL/GenBank/DDBJ databases">
        <title>Genomic and transcriptomic analysis on Apis cerana provide comprehensive insights into honey bee biology.</title>
        <authorList>
            <person name="Diao Q."/>
            <person name="Sun L."/>
            <person name="Zheng H."/>
            <person name="Zheng H."/>
            <person name="Xu S."/>
            <person name="Wang S."/>
            <person name="Zeng Z."/>
            <person name="Hu F."/>
            <person name="Su S."/>
            <person name="Wu J."/>
        </authorList>
    </citation>
    <scope>NUCLEOTIDE SEQUENCE [LARGE SCALE GENOMIC DNA]</scope>
    <source>
        <tissue evidence="2">Pupae without intestine</tissue>
    </source>
</reference>
<gene>
    <name evidence="2" type="ORF">APICC_05341</name>
</gene>
<evidence type="ECO:0000313" key="2">
    <source>
        <dbReference type="EMBL" id="PBC32684.1"/>
    </source>
</evidence>
<organism evidence="2 3">
    <name type="scientific">Apis cerana cerana</name>
    <name type="common">Oriental honeybee</name>
    <dbReference type="NCBI Taxonomy" id="94128"/>
    <lineage>
        <taxon>Eukaryota</taxon>
        <taxon>Metazoa</taxon>
        <taxon>Ecdysozoa</taxon>
        <taxon>Arthropoda</taxon>
        <taxon>Hexapoda</taxon>
        <taxon>Insecta</taxon>
        <taxon>Pterygota</taxon>
        <taxon>Neoptera</taxon>
        <taxon>Endopterygota</taxon>
        <taxon>Hymenoptera</taxon>
        <taxon>Apocrita</taxon>
        <taxon>Aculeata</taxon>
        <taxon>Apoidea</taxon>
        <taxon>Anthophila</taxon>
        <taxon>Apidae</taxon>
        <taxon>Apis</taxon>
    </lineage>
</organism>
<dbReference type="OrthoDB" id="7451790at2759"/>
<protein>
    <submittedName>
        <fullName evidence="2">Uncharacterized protein</fullName>
    </submittedName>
</protein>